<dbReference type="EMBL" id="KQ247853">
    <property type="protein sequence ID" value="KNC71927.1"/>
    <property type="molecule type" value="Genomic_DNA"/>
</dbReference>
<protein>
    <submittedName>
        <fullName evidence="1">Uncharacterized protein</fullName>
    </submittedName>
</protein>
<dbReference type="GeneID" id="25916034"/>
<reference evidence="1 2" key="1">
    <citation type="submission" date="2011-02" db="EMBL/GenBank/DDBJ databases">
        <title>The Genome Sequence of Sphaeroforma arctica JP610.</title>
        <authorList>
            <consortium name="The Broad Institute Genome Sequencing Platform"/>
            <person name="Russ C."/>
            <person name="Cuomo C."/>
            <person name="Young S.K."/>
            <person name="Zeng Q."/>
            <person name="Gargeya S."/>
            <person name="Alvarado L."/>
            <person name="Berlin A."/>
            <person name="Chapman S.B."/>
            <person name="Chen Z."/>
            <person name="Freedman E."/>
            <person name="Gellesch M."/>
            <person name="Goldberg J."/>
            <person name="Griggs A."/>
            <person name="Gujja S."/>
            <person name="Heilman E."/>
            <person name="Heiman D."/>
            <person name="Howarth C."/>
            <person name="Mehta T."/>
            <person name="Neiman D."/>
            <person name="Pearson M."/>
            <person name="Roberts A."/>
            <person name="Saif S."/>
            <person name="Shea T."/>
            <person name="Shenoy N."/>
            <person name="Sisk P."/>
            <person name="Stolte C."/>
            <person name="Sykes S."/>
            <person name="White J."/>
            <person name="Yandava C."/>
            <person name="Burger G."/>
            <person name="Gray M.W."/>
            <person name="Holland P.W.H."/>
            <person name="King N."/>
            <person name="Lang F.B.F."/>
            <person name="Roger A.J."/>
            <person name="Ruiz-Trillo I."/>
            <person name="Haas B."/>
            <person name="Nusbaum C."/>
            <person name="Birren B."/>
        </authorList>
    </citation>
    <scope>NUCLEOTIDE SEQUENCE [LARGE SCALE GENOMIC DNA]</scope>
    <source>
        <strain evidence="1 2">JP610</strain>
    </source>
</reference>
<dbReference type="AlphaFoldDB" id="A0A0L0F5D1"/>
<evidence type="ECO:0000313" key="2">
    <source>
        <dbReference type="Proteomes" id="UP000054560"/>
    </source>
</evidence>
<dbReference type="Proteomes" id="UP000054560">
    <property type="component" value="Unassembled WGS sequence"/>
</dbReference>
<gene>
    <name evidence="1" type="ORF">SARC_15530</name>
</gene>
<accession>A0A0L0F5D1</accession>
<evidence type="ECO:0000313" key="1">
    <source>
        <dbReference type="EMBL" id="KNC71927.1"/>
    </source>
</evidence>
<name>A0A0L0F5D1_9EUKA</name>
<dbReference type="RefSeq" id="XP_014145829.1">
    <property type="nucleotide sequence ID" value="XM_014290354.1"/>
</dbReference>
<feature type="non-terminal residue" evidence="1">
    <location>
        <position position="51"/>
    </location>
</feature>
<organism evidence="1 2">
    <name type="scientific">Sphaeroforma arctica JP610</name>
    <dbReference type="NCBI Taxonomy" id="667725"/>
    <lineage>
        <taxon>Eukaryota</taxon>
        <taxon>Ichthyosporea</taxon>
        <taxon>Ichthyophonida</taxon>
        <taxon>Sphaeroforma</taxon>
    </lineage>
</organism>
<proteinExistence type="predicted"/>
<sequence>MVGIYTDGVHEDIAHVARVFGVHVYAHTKSVSMSNKNDRFQAADRIAMNYR</sequence>
<keyword evidence="2" id="KW-1185">Reference proteome</keyword>